<dbReference type="SUPFAM" id="SSF54909">
    <property type="entry name" value="Dimeric alpha+beta barrel"/>
    <property type="match status" value="1"/>
</dbReference>
<accession>A0ABM7D9R6</accession>
<proteinExistence type="inferred from homology"/>
<protein>
    <submittedName>
        <fullName evidence="3">YciI-like protein</fullName>
    </submittedName>
</protein>
<evidence type="ECO:0000259" key="2">
    <source>
        <dbReference type="Pfam" id="PF03795"/>
    </source>
</evidence>
<evidence type="ECO:0000313" key="3">
    <source>
        <dbReference type="EMBL" id="AZQ10523.1"/>
    </source>
</evidence>
<sequence length="176" mass="19166">MARYLTGTMTLARCSPNSQRPRRNRAASLVYALGMSAMLALVSALPVQAEYDEQLATQAGADDYGMKTYVMAFLKRGPNRSGSDDERAKLQRAHLDNINRLAEAGKLVLAGPFLDDGELRGIYIFDVSTVDEAKLLTESDPAIKAGSLVMELVPWYGSAALTQIGELHGKFAKKQI</sequence>
<dbReference type="Proteomes" id="UP000278437">
    <property type="component" value="Chromosome"/>
</dbReference>
<keyword evidence="4" id="KW-1185">Reference proteome</keyword>
<dbReference type="Pfam" id="PF03795">
    <property type="entry name" value="YCII"/>
    <property type="match status" value="1"/>
</dbReference>
<gene>
    <name evidence="3" type="ORF">STH12_01402</name>
</gene>
<evidence type="ECO:0000313" key="4">
    <source>
        <dbReference type="Proteomes" id="UP000278437"/>
    </source>
</evidence>
<organism evidence="3 4">
    <name type="scientific">Shewanella khirikhana</name>
    <dbReference type="NCBI Taxonomy" id="1965282"/>
    <lineage>
        <taxon>Bacteria</taxon>
        <taxon>Pseudomonadati</taxon>
        <taxon>Pseudomonadota</taxon>
        <taxon>Gammaproteobacteria</taxon>
        <taxon>Alteromonadales</taxon>
        <taxon>Shewanellaceae</taxon>
        <taxon>Shewanella</taxon>
    </lineage>
</organism>
<dbReference type="InterPro" id="IPR011008">
    <property type="entry name" value="Dimeric_a/b-barrel"/>
</dbReference>
<evidence type="ECO:0000256" key="1">
    <source>
        <dbReference type="ARBA" id="ARBA00007689"/>
    </source>
</evidence>
<feature type="domain" description="YCII-related" evidence="2">
    <location>
        <begin position="74"/>
        <end position="155"/>
    </location>
</feature>
<dbReference type="EMBL" id="CP020373">
    <property type="protein sequence ID" value="AZQ10523.1"/>
    <property type="molecule type" value="Genomic_DNA"/>
</dbReference>
<comment type="similarity">
    <text evidence="1">Belongs to the YciI family.</text>
</comment>
<dbReference type="InterPro" id="IPR005545">
    <property type="entry name" value="YCII"/>
</dbReference>
<dbReference type="Gene3D" id="3.30.70.1060">
    <property type="entry name" value="Dimeric alpha+beta barrel"/>
    <property type="match status" value="1"/>
</dbReference>
<name>A0ABM7D9R6_9GAMM</name>
<reference evidence="4" key="1">
    <citation type="submission" date="2017-03" db="EMBL/GenBank/DDBJ databases">
        <title>Full genome sequence of a non-lethal Shewanella isolate that potentiates virulence of Vibio parahaemolyticus causing acute hepatopancreatic necrosis disease (AHPND) in shrimp.</title>
        <authorList>
            <person name="Prachumwat A."/>
            <person name="Sritunyalucksana K."/>
        </authorList>
    </citation>
    <scope>NUCLEOTIDE SEQUENCE [LARGE SCALE GENOMIC DNA]</scope>
    <source>
        <strain evidence="4">TH2012</strain>
    </source>
</reference>